<protein>
    <recommendedName>
        <fullName evidence="8">RTA1-domain-containing protein</fullName>
    </recommendedName>
</protein>
<keyword evidence="7" id="KW-1185">Reference proteome</keyword>
<evidence type="ECO:0000256" key="2">
    <source>
        <dbReference type="ARBA" id="ARBA00022692"/>
    </source>
</evidence>
<feature type="transmembrane region" description="Helical" evidence="5">
    <location>
        <begin position="47"/>
        <end position="66"/>
    </location>
</feature>
<evidence type="ECO:0000313" key="6">
    <source>
        <dbReference type="EMBL" id="RDW87334.1"/>
    </source>
</evidence>
<feature type="transmembrane region" description="Helical" evidence="5">
    <location>
        <begin position="102"/>
        <end position="122"/>
    </location>
</feature>
<feature type="transmembrane region" description="Helical" evidence="5">
    <location>
        <begin position="143"/>
        <end position="164"/>
    </location>
</feature>
<dbReference type="PANTHER" id="PTHR31465">
    <property type="entry name" value="PROTEIN RTA1-RELATED"/>
    <property type="match status" value="1"/>
</dbReference>
<name>A0A3D8SMC6_9HELO</name>
<feature type="transmembrane region" description="Helical" evidence="5">
    <location>
        <begin position="266"/>
        <end position="287"/>
    </location>
</feature>
<proteinExistence type="predicted"/>
<organism evidence="6 7">
    <name type="scientific">Coleophoma crateriformis</name>
    <dbReference type="NCBI Taxonomy" id="565419"/>
    <lineage>
        <taxon>Eukaryota</taxon>
        <taxon>Fungi</taxon>
        <taxon>Dikarya</taxon>
        <taxon>Ascomycota</taxon>
        <taxon>Pezizomycotina</taxon>
        <taxon>Leotiomycetes</taxon>
        <taxon>Helotiales</taxon>
        <taxon>Dermateaceae</taxon>
        <taxon>Coleophoma</taxon>
    </lineage>
</organism>
<feature type="transmembrane region" description="Helical" evidence="5">
    <location>
        <begin position="225"/>
        <end position="246"/>
    </location>
</feature>
<dbReference type="GO" id="GO:0005886">
    <property type="term" value="C:plasma membrane"/>
    <property type="evidence" value="ECO:0007669"/>
    <property type="project" value="TreeGrafter"/>
</dbReference>
<dbReference type="Proteomes" id="UP000256328">
    <property type="component" value="Unassembled WGS sequence"/>
</dbReference>
<keyword evidence="4 5" id="KW-0472">Membrane</keyword>
<dbReference type="GO" id="GO:0000324">
    <property type="term" value="C:fungal-type vacuole"/>
    <property type="evidence" value="ECO:0007669"/>
    <property type="project" value="TreeGrafter"/>
</dbReference>
<keyword evidence="2 5" id="KW-0812">Transmembrane</keyword>
<dbReference type="OrthoDB" id="4521223at2759"/>
<comment type="caution">
    <text evidence="6">The sequence shown here is derived from an EMBL/GenBank/DDBJ whole genome shotgun (WGS) entry which is preliminary data.</text>
</comment>
<keyword evidence="3 5" id="KW-1133">Transmembrane helix</keyword>
<dbReference type="PANTHER" id="PTHR31465:SF9">
    <property type="entry name" value="SPHINGOID LONG-CHAIN BASE TRANSPORTER RSB1"/>
    <property type="match status" value="1"/>
</dbReference>
<evidence type="ECO:0000313" key="7">
    <source>
        <dbReference type="Proteomes" id="UP000256328"/>
    </source>
</evidence>
<accession>A0A3D8SMC6</accession>
<evidence type="ECO:0000256" key="3">
    <source>
        <dbReference type="ARBA" id="ARBA00022989"/>
    </source>
</evidence>
<comment type="subcellular location">
    <subcellularLocation>
        <location evidence="1">Membrane</location>
        <topology evidence="1">Multi-pass membrane protein</topology>
    </subcellularLocation>
</comment>
<feature type="transmembrane region" description="Helical" evidence="5">
    <location>
        <begin position="73"/>
        <end position="90"/>
    </location>
</feature>
<evidence type="ECO:0000256" key="4">
    <source>
        <dbReference type="ARBA" id="ARBA00023136"/>
    </source>
</evidence>
<reference evidence="6 7" key="1">
    <citation type="journal article" date="2018" name="IMA Fungus">
        <title>IMA Genome-F 9: Draft genome sequence of Annulohypoxylon stygium, Aspergillus mulundensis, Berkeleyomyces basicola (syn. Thielaviopsis basicola), Ceratocystis smalleyi, two Cercospora beticola strains, Coleophoma cylindrospora, Fusarium fracticaudum, Phialophora cf. hyalina, and Morchella septimelata.</title>
        <authorList>
            <person name="Wingfield B.D."/>
            <person name="Bills G.F."/>
            <person name="Dong Y."/>
            <person name="Huang W."/>
            <person name="Nel W.J."/>
            <person name="Swalarsk-Parry B.S."/>
            <person name="Vaghefi N."/>
            <person name="Wilken P.M."/>
            <person name="An Z."/>
            <person name="de Beer Z.W."/>
            <person name="De Vos L."/>
            <person name="Chen L."/>
            <person name="Duong T.A."/>
            <person name="Gao Y."/>
            <person name="Hammerbacher A."/>
            <person name="Kikkert J.R."/>
            <person name="Li Y."/>
            <person name="Li H."/>
            <person name="Li K."/>
            <person name="Li Q."/>
            <person name="Liu X."/>
            <person name="Ma X."/>
            <person name="Naidoo K."/>
            <person name="Pethybridge S.J."/>
            <person name="Sun J."/>
            <person name="Steenkamp E.T."/>
            <person name="van der Nest M.A."/>
            <person name="van Wyk S."/>
            <person name="Wingfield M.J."/>
            <person name="Xiong C."/>
            <person name="Yue Q."/>
            <person name="Zhang X."/>
        </authorList>
    </citation>
    <scope>NUCLEOTIDE SEQUENCE [LARGE SCALE GENOMIC DNA]</scope>
    <source>
        <strain evidence="6 7">BP5796</strain>
    </source>
</reference>
<dbReference type="Pfam" id="PF04479">
    <property type="entry name" value="RTA1"/>
    <property type="match status" value="1"/>
</dbReference>
<evidence type="ECO:0000256" key="1">
    <source>
        <dbReference type="ARBA" id="ARBA00004141"/>
    </source>
</evidence>
<evidence type="ECO:0000256" key="5">
    <source>
        <dbReference type="SAM" id="Phobius"/>
    </source>
</evidence>
<dbReference type="InterPro" id="IPR007568">
    <property type="entry name" value="RTA1"/>
</dbReference>
<evidence type="ECO:0008006" key="8">
    <source>
        <dbReference type="Google" id="ProtNLM"/>
    </source>
</evidence>
<feature type="transmembrane region" description="Helical" evidence="5">
    <location>
        <begin position="176"/>
        <end position="204"/>
    </location>
</feature>
<sequence>MSARNFTAGTVPGVAANITSITQCTPALCSLEYATVLYVPTLAGNTLYLAIFALLLVIQAVQCVFFRTYSYTIAMICGLVLEIVGYLGRVQMHFDVFAGNPFLLYIICLTIAPVFFTAALYLTLSRVITHYGTQYSRLQPKTYTLTFITSDVIALILQAVGGALADTAATNAASLLGVHIMIAGLAFQVVSLLVFALLAGEFFGKVYGDRARRASRTDSKPSLRVLGLAFAAATLFILIRSCFRVAELAHGFKGKLANEQVTFMVLEGAMITLATILMTACHPGIWLKSVWSAQVWKFRGGKMPEAEKRPALREGEWTAIEGGGSMEMK</sequence>
<gene>
    <name evidence="6" type="ORF">BP5796_03028</name>
</gene>
<dbReference type="EMBL" id="PDLN01000004">
    <property type="protein sequence ID" value="RDW87334.1"/>
    <property type="molecule type" value="Genomic_DNA"/>
</dbReference>
<dbReference type="AlphaFoldDB" id="A0A3D8SMC6"/>